<dbReference type="OrthoDB" id="9804636at2"/>
<evidence type="ECO:0000256" key="4">
    <source>
        <dbReference type="ARBA" id="ARBA00023136"/>
    </source>
</evidence>
<proteinExistence type="inferred from homology"/>
<keyword evidence="4 5" id="KW-0472">Membrane</keyword>
<dbReference type="InterPro" id="IPR034804">
    <property type="entry name" value="SQR/QFR_C/D"/>
</dbReference>
<comment type="caution">
    <text evidence="6">The sequence shown here is derived from an EMBL/GenBank/DDBJ whole genome shotgun (WGS) entry which is preliminary data.</text>
</comment>
<keyword evidence="2 5" id="KW-0812">Transmembrane</keyword>
<feature type="transmembrane region" description="Helical" evidence="5">
    <location>
        <begin position="98"/>
        <end position="117"/>
    </location>
</feature>
<dbReference type="Pfam" id="PF02313">
    <property type="entry name" value="Fumarate_red_D"/>
    <property type="match status" value="1"/>
</dbReference>
<keyword evidence="7" id="KW-1185">Reference proteome</keyword>
<gene>
    <name evidence="5" type="primary">frdD</name>
    <name evidence="6" type="ORF">CQW29_07505</name>
</gene>
<dbReference type="GO" id="GO:0000104">
    <property type="term" value="F:succinate dehydrogenase activity"/>
    <property type="evidence" value="ECO:0007669"/>
    <property type="project" value="UniProtKB-UniRule"/>
</dbReference>
<name>A0A2S9IDV7_9GAMM</name>
<dbReference type="PIRSF" id="PIRSF000179">
    <property type="entry name" value="FrdD"/>
    <property type="match status" value="1"/>
</dbReference>
<dbReference type="GO" id="GO:0006106">
    <property type="term" value="P:fumarate metabolic process"/>
    <property type="evidence" value="ECO:0007669"/>
    <property type="project" value="InterPro"/>
</dbReference>
<evidence type="ECO:0000313" key="6">
    <source>
        <dbReference type="EMBL" id="PRD15969.1"/>
    </source>
</evidence>
<dbReference type="CDD" id="cd00547">
    <property type="entry name" value="QFR_TypeD_subunitD"/>
    <property type="match status" value="1"/>
</dbReference>
<accession>A0A2S9IDV7</accession>
<dbReference type="Proteomes" id="UP000239181">
    <property type="component" value="Unassembled WGS sequence"/>
</dbReference>
<evidence type="ECO:0000256" key="1">
    <source>
        <dbReference type="ARBA" id="ARBA00022475"/>
    </source>
</evidence>
<dbReference type="Gene3D" id="1.20.1300.10">
    <property type="entry name" value="Fumarate reductase/succinate dehydrogenase, transmembrane subunit"/>
    <property type="match status" value="1"/>
</dbReference>
<dbReference type="GO" id="GO:0045283">
    <property type="term" value="C:fumarate reductase complex"/>
    <property type="evidence" value="ECO:0007669"/>
    <property type="project" value="UniProtKB-UniRule"/>
</dbReference>
<evidence type="ECO:0000256" key="5">
    <source>
        <dbReference type="HAMAP-Rule" id="MF_00709"/>
    </source>
</evidence>
<evidence type="ECO:0000313" key="7">
    <source>
        <dbReference type="Proteomes" id="UP000239181"/>
    </source>
</evidence>
<dbReference type="AlphaFoldDB" id="A0A2S9IDV7"/>
<comment type="similarity">
    <text evidence="5">Belongs to the FrdD family.</text>
</comment>
<keyword evidence="1 5" id="KW-1003">Cell membrane</keyword>
<comment type="subcellular location">
    <subcellularLocation>
        <location evidence="5">Cell membrane</location>
        <topology evidence="5">Multi-pass membrane protein</topology>
    </subcellularLocation>
</comment>
<dbReference type="GO" id="GO:0005886">
    <property type="term" value="C:plasma membrane"/>
    <property type="evidence" value="ECO:0007669"/>
    <property type="project" value="UniProtKB-SubCell"/>
</dbReference>
<sequence>MKALPQRSDEPIFWGLFGAGGMWTAMFSPVLILLVGLLLPVGWSPEEAFSYTRIMAFAASFPGRVILLLAIILPLWCSMHRLHHGLHDLKLHIPGSKWLCYGLAGILSVVALIGVITL</sequence>
<protein>
    <recommendedName>
        <fullName evidence="5">Fumarate reductase subunit D</fullName>
    </recommendedName>
    <alternativeName>
        <fullName evidence="5">Fumarate reductase 13 kDa hydrophobic protein</fullName>
    </alternativeName>
    <alternativeName>
        <fullName evidence="5">Quinol-fumarate reductase subunit D</fullName>
        <shortName evidence="5">QFR subunit D</shortName>
    </alternativeName>
</protein>
<dbReference type="InterPro" id="IPR003418">
    <property type="entry name" value="Fumarate_red_D"/>
</dbReference>
<keyword evidence="3 5" id="KW-1133">Transmembrane helix</keyword>
<evidence type="ECO:0000256" key="2">
    <source>
        <dbReference type="ARBA" id="ARBA00022692"/>
    </source>
</evidence>
<dbReference type="NCBIfam" id="NF003977">
    <property type="entry name" value="PRK05470.1-1"/>
    <property type="match status" value="1"/>
</dbReference>
<dbReference type="HAMAP" id="MF_00709">
    <property type="entry name" value="Fumarate_red_D"/>
    <property type="match status" value="1"/>
</dbReference>
<comment type="function">
    <text evidence="5">Two distinct, membrane-bound, FAD-containing enzymes are responsible for the catalysis of fumarate and succinate interconversion; fumarate reductase is used in anaerobic growth, and succinate dehydrogenase is used in aerobic growth. Anchors the catalytic components of the fumarate reductase complex to the cell inner membrane, binds quinones.</text>
</comment>
<dbReference type="EMBL" id="PDET01000004">
    <property type="protein sequence ID" value="PRD15969.1"/>
    <property type="molecule type" value="Genomic_DNA"/>
</dbReference>
<feature type="transmembrane region" description="Helical" evidence="5">
    <location>
        <begin position="54"/>
        <end position="77"/>
    </location>
</feature>
<evidence type="ECO:0000256" key="3">
    <source>
        <dbReference type="ARBA" id="ARBA00022989"/>
    </source>
</evidence>
<dbReference type="RefSeq" id="WP_105592103.1">
    <property type="nucleotide sequence ID" value="NZ_PDET01000004.1"/>
</dbReference>
<organism evidence="6 7">
    <name type="scientific">Pantoea coffeiphila</name>
    <dbReference type="NCBI Taxonomy" id="1465635"/>
    <lineage>
        <taxon>Bacteria</taxon>
        <taxon>Pseudomonadati</taxon>
        <taxon>Pseudomonadota</taxon>
        <taxon>Gammaproteobacteria</taxon>
        <taxon>Enterobacterales</taxon>
        <taxon>Erwiniaceae</taxon>
        <taxon>Pantoea</taxon>
    </lineage>
</organism>
<reference evidence="6 7" key="1">
    <citation type="submission" date="2017-10" db="EMBL/GenBank/DDBJ databases">
        <title>Draft genome of two endophytic bacteria isolated from 'guarana' Paullinia cupana (Mart.) Ducke.</title>
        <authorList>
            <person name="Siqueira K.A."/>
            <person name="Liotti R.G."/>
            <person name="Mendes T.A."/>
            <person name="Soares M.A."/>
        </authorList>
    </citation>
    <scope>NUCLEOTIDE SEQUENCE [LARGE SCALE GENOMIC DNA]</scope>
    <source>
        <strain evidence="6 7">342</strain>
    </source>
</reference>
<dbReference type="SUPFAM" id="SSF81343">
    <property type="entry name" value="Fumarate reductase respiratory complex transmembrane subunits"/>
    <property type="match status" value="1"/>
</dbReference>
<feature type="transmembrane region" description="Helical" evidence="5">
    <location>
        <begin position="12"/>
        <end position="42"/>
    </location>
</feature>
<comment type="subunit">
    <text evidence="5">Part of an enzyme complex containing four subunits: a flavoprotein (FrdA), an iron-sulfur protein (FrdB), and two hydrophobic anchor proteins (FrdC and FrdD).</text>
</comment>